<reference evidence="11 12" key="1">
    <citation type="journal article" date="2014" name="PLoS ONE">
        <title>Global Analysis of Gene Expression Profiles in Physic Nut (Jatropha curcas L.) Seedlings Exposed to Salt Stress.</title>
        <authorList>
            <person name="Zhang L."/>
            <person name="Zhang C."/>
            <person name="Wu P."/>
            <person name="Chen Y."/>
            <person name="Li M."/>
            <person name="Jiang H."/>
            <person name="Wu G."/>
        </authorList>
    </citation>
    <scope>NUCLEOTIDE SEQUENCE [LARGE SCALE GENOMIC DNA]</scope>
    <source>
        <strain evidence="12">cv. GZQX0401</strain>
        <tissue evidence="11">Young leaves</tissue>
    </source>
</reference>
<keyword evidence="7" id="KW-0961">Cell wall biogenesis/degradation</keyword>
<gene>
    <name evidence="11" type="ORF">JCGZ_13537</name>
</gene>
<evidence type="ECO:0000256" key="9">
    <source>
        <dbReference type="RuleBase" id="RU361169"/>
    </source>
</evidence>
<dbReference type="EMBL" id="KK914557">
    <property type="protein sequence ID" value="KDP33145.1"/>
    <property type="molecule type" value="Genomic_DNA"/>
</dbReference>
<evidence type="ECO:0000313" key="12">
    <source>
        <dbReference type="Proteomes" id="UP000027138"/>
    </source>
</evidence>
<dbReference type="PANTHER" id="PTHR31375">
    <property type="match status" value="1"/>
</dbReference>
<keyword evidence="6 9" id="KW-0326">Glycosidase</keyword>
<evidence type="ECO:0000256" key="4">
    <source>
        <dbReference type="ARBA" id="ARBA00022525"/>
    </source>
</evidence>
<feature type="chain" id="PRO_5001639663" description="Polygalacturonase-like" evidence="10">
    <location>
        <begin position="26"/>
        <end position="392"/>
    </location>
</feature>
<evidence type="ECO:0000256" key="2">
    <source>
        <dbReference type="ARBA" id="ARBA00008834"/>
    </source>
</evidence>
<name>A0A067KLK9_JATCU</name>
<organism evidence="11 12">
    <name type="scientific">Jatropha curcas</name>
    <name type="common">Barbados nut</name>
    <dbReference type="NCBI Taxonomy" id="180498"/>
    <lineage>
        <taxon>Eukaryota</taxon>
        <taxon>Viridiplantae</taxon>
        <taxon>Streptophyta</taxon>
        <taxon>Embryophyta</taxon>
        <taxon>Tracheophyta</taxon>
        <taxon>Spermatophyta</taxon>
        <taxon>Magnoliopsida</taxon>
        <taxon>eudicotyledons</taxon>
        <taxon>Gunneridae</taxon>
        <taxon>Pentapetalae</taxon>
        <taxon>rosids</taxon>
        <taxon>fabids</taxon>
        <taxon>Malpighiales</taxon>
        <taxon>Euphorbiaceae</taxon>
        <taxon>Crotonoideae</taxon>
        <taxon>Jatropheae</taxon>
        <taxon>Jatropha</taxon>
    </lineage>
</organism>
<evidence type="ECO:0000256" key="3">
    <source>
        <dbReference type="ARBA" id="ARBA00022512"/>
    </source>
</evidence>
<keyword evidence="12" id="KW-1185">Reference proteome</keyword>
<dbReference type="InterPro" id="IPR006626">
    <property type="entry name" value="PbH1"/>
</dbReference>
<dbReference type="PROSITE" id="PS00502">
    <property type="entry name" value="POLYGALACTURONASE"/>
    <property type="match status" value="1"/>
</dbReference>
<evidence type="ECO:0000256" key="1">
    <source>
        <dbReference type="ARBA" id="ARBA00004191"/>
    </source>
</evidence>
<protein>
    <recommendedName>
        <fullName evidence="13">Polygalacturonase-like</fullName>
    </recommendedName>
</protein>
<keyword evidence="3" id="KW-0134">Cell wall</keyword>
<dbReference type="SUPFAM" id="SSF51126">
    <property type="entry name" value="Pectin lyase-like"/>
    <property type="match status" value="1"/>
</dbReference>
<proteinExistence type="inferred from homology"/>
<evidence type="ECO:0000256" key="10">
    <source>
        <dbReference type="SAM" id="SignalP"/>
    </source>
</evidence>
<dbReference type="STRING" id="180498.A0A067KLK9"/>
<feature type="signal peptide" evidence="10">
    <location>
        <begin position="1"/>
        <end position="25"/>
    </location>
</feature>
<evidence type="ECO:0000256" key="8">
    <source>
        <dbReference type="PROSITE-ProRule" id="PRU10052"/>
    </source>
</evidence>
<sequence length="392" mass="41721">MEKTHSSSLLLSLLMILFTLSLATALQYNVVNYGAKPDGKTDSTKAFVTAWTQACGSSKTVTVYIPPGRFYLRNVEFRGPCKNRAILIRIDGTLVAPSNYAVIGNSGQWLIFRHVDGVTISGGILDGQGTGLWACKASGKNCPSGATSLVLSNSNNIAINGLTSLNSQLFHIAINGCRNVKLLGVKVSASGQSPNTDGIHVQYSNSVTILNSRIRTGDDCVSVGPGTTDLWIEKVACGPGHGISIGSLGKDLQEPGVQNVTVKTVTFTGTQNGVRIKTWGRPSNGFVRKVLFQHAIMTNVQNPIVIDQNYCPDNINCPGQQSGVKISDVTYQDIHGTSATEVAVKFDCSKKYPCSGIKLQDVKLTYNNRPADASCNNADGTATGFIQPSSCL</sequence>
<feature type="active site" evidence="8">
    <location>
        <position position="241"/>
    </location>
</feature>
<dbReference type="KEGG" id="jcu:105638618"/>
<dbReference type="InterPro" id="IPR012334">
    <property type="entry name" value="Pectin_lyas_fold"/>
</dbReference>
<comment type="similarity">
    <text evidence="2 9">Belongs to the glycosyl hydrolase 28 family.</text>
</comment>
<dbReference type="GO" id="GO:0071555">
    <property type="term" value="P:cell wall organization"/>
    <property type="evidence" value="ECO:0007669"/>
    <property type="project" value="UniProtKB-KW"/>
</dbReference>
<dbReference type="Pfam" id="PF00295">
    <property type="entry name" value="Glyco_hydro_28"/>
    <property type="match status" value="1"/>
</dbReference>
<evidence type="ECO:0000256" key="7">
    <source>
        <dbReference type="ARBA" id="ARBA00023316"/>
    </source>
</evidence>
<accession>A0A067KLK9</accession>
<evidence type="ECO:0000313" key="11">
    <source>
        <dbReference type="EMBL" id="KDP33145.1"/>
    </source>
</evidence>
<dbReference type="SMART" id="SM00710">
    <property type="entry name" value="PbH1"/>
    <property type="match status" value="6"/>
</dbReference>
<evidence type="ECO:0008006" key="13">
    <source>
        <dbReference type="Google" id="ProtNLM"/>
    </source>
</evidence>
<comment type="subcellular location">
    <subcellularLocation>
        <location evidence="1">Secreted</location>
        <location evidence="1">Cell wall</location>
    </subcellularLocation>
</comment>
<evidence type="ECO:0000256" key="5">
    <source>
        <dbReference type="ARBA" id="ARBA00022801"/>
    </source>
</evidence>
<dbReference type="FunFam" id="2.160.20.10:FF:000016">
    <property type="entry name" value="Polygalacturonase 7"/>
    <property type="match status" value="1"/>
</dbReference>
<keyword evidence="4" id="KW-0964">Secreted</keyword>
<dbReference type="Proteomes" id="UP000027138">
    <property type="component" value="Unassembled WGS sequence"/>
</dbReference>
<evidence type="ECO:0000256" key="6">
    <source>
        <dbReference type="ARBA" id="ARBA00023295"/>
    </source>
</evidence>
<dbReference type="OrthoDB" id="187139at2759"/>
<dbReference type="InterPro" id="IPR000743">
    <property type="entry name" value="Glyco_hydro_28"/>
</dbReference>
<dbReference type="InterPro" id="IPR011050">
    <property type="entry name" value="Pectin_lyase_fold/virulence"/>
</dbReference>
<dbReference type="GO" id="GO:0005975">
    <property type="term" value="P:carbohydrate metabolic process"/>
    <property type="evidence" value="ECO:0007669"/>
    <property type="project" value="InterPro"/>
</dbReference>
<keyword evidence="5 9" id="KW-0378">Hydrolase</keyword>
<dbReference type="AlphaFoldDB" id="A0A067KLK9"/>
<dbReference type="GO" id="GO:0004650">
    <property type="term" value="F:polygalacturonase activity"/>
    <property type="evidence" value="ECO:0007669"/>
    <property type="project" value="InterPro"/>
</dbReference>
<dbReference type="Gene3D" id="2.160.20.10">
    <property type="entry name" value="Single-stranded right-handed beta-helix, Pectin lyase-like"/>
    <property type="match status" value="1"/>
</dbReference>
<keyword evidence="10" id="KW-0732">Signal</keyword>